<keyword evidence="4" id="KW-1185">Reference proteome</keyword>
<dbReference type="PROSITE" id="PS50110">
    <property type="entry name" value="RESPONSE_REGULATORY"/>
    <property type="match status" value="1"/>
</dbReference>
<feature type="modified residue" description="4-aspartylphosphate" evidence="1">
    <location>
        <position position="61"/>
    </location>
</feature>
<organism evidence="3 4">
    <name type="scientific">Flavobacterium tibetense</name>
    <dbReference type="NCBI Taxonomy" id="2233533"/>
    <lineage>
        <taxon>Bacteria</taxon>
        <taxon>Pseudomonadati</taxon>
        <taxon>Bacteroidota</taxon>
        <taxon>Flavobacteriia</taxon>
        <taxon>Flavobacteriales</taxon>
        <taxon>Flavobacteriaceae</taxon>
        <taxon>Flavobacterium</taxon>
    </lineage>
</organism>
<dbReference type="EMBL" id="QLST01000014">
    <property type="protein sequence ID" value="RBA27684.1"/>
    <property type="molecule type" value="Genomic_DNA"/>
</dbReference>
<sequence>MKVICNVLIIDDHPMTVDAYINLISASLSDFDLSFFTANSCESAYKLISSKENWFDMAFVDINLPPYEPMKLHSGVDLAVLIRSTYPKCKIIMLSMHSEPVIVNEIRMAIDPEGFISKSDIDFNSFSEICLKIINNEQYYSESILEAQQQLALANLKWDEFDVKIVQLIAEGFKTNEIPDIISLSLSAIEKRKARLKKQLIFEKGSDKELIQACKKMGLI</sequence>
<evidence type="ECO:0000256" key="1">
    <source>
        <dbReference type="PROSITE-ProRule" id="PRU00169"/>
    </source>
</evidence>
<name>A0A365NZY6_9FLAO</name>
<dbReference type="CDD" id="cd17535">
    <property type="entry name" value="REC_NarL-like"/>
    <property type="match status" value="1"/>
</dbReference>
<accession>A0A365NZY6</accession>
<dbReference type="Proteomes" id="UP000253319">
    <property type="component" value="Unassembled WGS sequence"/>
</dbReference>
<comment type="caution">
    <text evidence="3">The sequence shown here is derived from an EMBL/GenBank/DDBJ whole genome shotgun (WGS) entry which is preliminary data.</text>
</comment>
<dbReference type="Gene3D" id="3.40.50.2300">
    <property type="match status" value="1"/>
</dbReference>
<protein>
    <submittedName>
        <fullName evidence="3">Response regulator</fullName>
    </submittedName>
</protein>
<dbReference type="InterPro" id="IPR001789">
    <property type="entry name" value="Sig_transdc_resp-reg_receiver"/>
</dbReference>
<evidence type="ECO:0000313" key="4">
    <source>
        <dbReference type="Proteomes" id="UP000253319"/>
    </source>
</evidence>
<dbReference type="SUPFAM" id="SSF52172">
    <property type="entry name" value="CheY-like"/>
    <property type="match status" value="1"/>
</dbReference>
<evidence type="ECO:0000313" key="3">
    <source>
        <dbReference type="EMBL" id="RBA27684.1"/>
    </source>
</evidence>
<dbReference type="OrthoDB" id="651456at2"/>
<keyword evidence="1" id="KW-0597">Phosphoprotein</keyword>
<reference evidence="3 4" key="1">
    <citation type="submission" date="2018-06" db="EMBL/GenBank/DDBJ databases">
        <title>Flavobacterium tibetense sp. nov., isolated from a wetland YonghuCo on Tibetan Plateau.</title>
        <authorList>
            <person name="Xing P."/>
            <person name="Phurbu D."/>
            <person name="Lu H."/>
        </authorList>
    </citation>
    <scope>NUCLEOTIDE SEQUENCE [LARGE SCALE GENOMIC DNA]</scope>
    <source>
        <strain evidence="3 4">YH5</strain>
    </source>
</reference>
<dbReference type="GO" id="GO:0000160">
    <property type="term" value="P:phosphorelay signal transduction system"/>
    <property type="evidence" value="ECO:0007669"/>
    <property type="project" value="InterPro"/>
</dbReference>
<dbReference type="SMART" id="SM00448">
    <property type="entry name" value="REC"/>
    <property type="match status" value="1"/>
</dbReference>
<gene>
    <name evidence="3" type="ORF">DPN68_10840</name>
</gene>
<dbReference type="Pfam" id="PF00072">
    <property type="entry name" value="Response_reg"/>
    <property type="match status" value="1"/>
</dbReference>
<proteinExistence type="predicted"/>
<evidence type="ECO:0000259" key="2">
    <source>
        <dbReference type="PROSITE" id="PS50110"/>
    </source>
</evidence>
<dbReference type="InterPro" id="IPR058245">
    <property type="entry name" value="NreC/VraR/RcsB-like_REC"/>
</dbReference>
<dbReference type="RefSeq" id="WP_113989673.1">
    <property type="nucleotide sequence ID" value="NZ_QLST01000014.1"/>
</dbReference>
<feature type="domain" description="Response regulatory" evidence="2">
    <location>
        <begin position="6"/>
        <end position="133"/>
    </location>
</feature>
<dbReference type="AlphaFoldDB" id="A0A365NZY6"/>
<dbReference type="InterPro" id="IPR011006">
    <property type="entry name" value="CheY-like_superfamily"/>
</dbReference>